<dbReference type="Gene3D" id="2.160.20.120">
    <property type="match status" value="1"/>
</dbReference>
<keyword evidence="4" id="KW-1185">Reference proteome</keyword>
<dbReference type="AlphaFoldDB" id="C6Y244"/>
<sequence>MKTLTKTLFATVFAAILLTSSSIATLAAGKIELVKPAKGFKKIWVSGNVKIILTQSEKEGVFVGEDFNAEKTSVLSKGETLYVNSFERQQVIIRVAMKDLLRIQAAGMAVVVTDNNFNLKCLQVILSQSAVAKVNAVTGSLYTNISDDAKLRMSGTTDQHTLIASNPKNVRFDNFVCLGVNQQDTLLALAVKSRL</sequence>
<evidence type="ECO:0000256" key="1">
    <source>
        <dbReference type="SAM" id="SignalP"/>
    </source>
</evidence>
<accession>C6Y244</accession>
<protein>
    <recommendedName>
        <fullName evidence="2">Putative auto-transporter adhesin head GIN domain-containing protein</fullName>
    </recommendedName>
</protein>
<dbReference type="InterPro" id="IPR021255">
    <property type="entry name" value="DUF2807"/>
</dbReference>
<dbReference type="RefSeq" id="WP_012780983.1">
    <property type="nucleotide sequence ID" value="NC_013061.1"/>
</dbReference>
<dbReference type="HOGENOM" id="CLU_1395184_0_0_10"/>
<dbReference type="eggNOG" id="ENOG503467N">
    <property type="taxonomic scope" value="Bacteria"/>
</dbReference>
<evidence type="ECO:0000259" key="2">
    <source>
        <dbReference type="Pfam" id="PF10988"/>
    </source>
</evidence>
<evidence type="ECO:0000313" key="3">
    <source>
        <dbReference type="EMBL" id="ACU03037.1"/>
    </source>
</evidence>
<dbReference type="KEGG" id="phe:Phep_0815"/>
<dbReference type="Proteomes" id="UP000000852">
    <property type="component" value="Chromosome"/>
</dbReference>
<evidence type="ECO:0000313" key="4">
    <source>
        <dbReference type="Proteomes" id="UP000000852"/>
    </source>
</evidence>
<name>C6Y244_PEDHD</name>
<gene>
    <name evidence="3" type="ordered locus">Phep_0815</name>
</gene>
<reference evidence="3 4" key="1">
    <citation type="journal article" date="2009" name="Stand. Genomic Sci.">
        <title>Complete genome sequence of Pedobacter heparinus type strain (HIM 762-3).</title>
        <authorList>
            <person name="Han C."/>
            <person name="Spring S."/>
            <person name="Lapidus A."/>
            <person name="Del Rio T.G."/>
            <person name="Tice H."/>
            <person name="Copeland A."/>
            <person name="Cheng J.F."/>
            <person name="Lucas S."/>
            <person name="Chen F."/>
            <person name="Nolan M."/>
            <person name="Bruce D."/>
            <person name="Goodwin L."/>
            <person name="Pitluck S."/>
            <person name="Ivanova N."/>
            <person name="Mavromatis K."/>
            <person name="Mikhailova N."/>
            <person name="Pati A."/>
            <person name="Chen A."/>
            <person name="Palaniappan K."/>
            <person name="Land M."/>
            <person name="Hauser L."/>
            <person name="Chang Y.J."/>
            <person name="Jeffries C.C."/>
            <person name="Saunders E."/>
            <person name="Chertkov O."/>
            <person name="Brettin T."/>
            <person name="Goker M."/>
            <person name="Rohde M."/>
            <person name="Bristow J."/>
            <person name="Eisen J.A."/>
            <person name="Markowitz V."/>
            <person name="Hugenholtz P."/>
            <person name="Kyrpides N.C."/>
            <person name="Klenk H.P."/>
            <person name="Detter J.C."/>
        </authorList>
    </citation>
    <scope>NUCLEOTIDE SEQUENCE [LARGE SCALE GENOMIC DNA]</scope>
    <source>
        <strain evidence="4">ATCC 13125 / DSM 2366 / CIP 104194 / JCM 7457 / NBRC 12017 / NCIMB 9290 / NRRL B-14731 / HIM 762-3</strain>
    </source>
</reference>
<dbReference type="OrthoDB" id="761127at2"/>
<feature type="domain" description="Putative auto-transporter adhesin head GIN" evidence="2">
    <location>
        <begin position="40"/>
        <end position="165"/>
    </location>
</feature>
<organism evidence="3 4">
    <name type="scientific">Pedobacter heparinus (strain ATCC 13125 / DSM 2366 / CIP 104194 / JCM 7457 / NBRC 12017 / NCIMB 9290 / NRRL B-14731 / HIM 762-3)</name>
    <dbReference type="NCBI Taxonomy" id="485917"/>
    <lineage>
        <taxon>Bacteria</taxon>
        <taxon>Pseudomonadati</taxon>
        <taxon>Bacteroidota</taxon>
        <taxon>Sphingobacteriia</taxon>
        <taxon>Sphingobacteriales</taxon>
        <taxon>Sphingobacteriaceae</taxon>
        <taxon>Pedobacter</taxon>
    </lineage>
</organism>
<proteinExistence type="predicted"/>
<feature type="signal peptide" evidence="1">
    <location>
        <begin position="1"/>
        <end position="24"/>
    </location>
</feature>
<dbReference type="Pfam" id="PF10988">
    <property type="entry name" value="DUF2807"/>
    <property type="match status" value="1"/>
</dbReference>
<feature type="chain" id="PRO_5002974596" description="Putative auto-transporter adhesin head GIN domain-containing protein" evidence="1">
    <location>
        <begin position="25"/>
        <end position="195"/>
    </location>
</feature>
<keyword evidence="1" id="KW-0732">Signal</keyword>
<dbReference type="STRING" id="485917.Phep_0815"/>
<dbReference type="EMBL" id="CP001681">
    <property type="protein sequence ID" value="ACU03037.1"/>
    <property type="molecule type" value="Genomic_DNA"/>
</dbReference>